<keyword evidence="1" id="KW-0812">Transmembrane</keyword>
<reference evidence="2 3" key="1">
    <citation type="submission" date="2018-11" db="EMBL/GenBank/DDBJ databases">
        <authorList>
            <consortium name="Pathogen Informatics"/>
        </authorList>
    </citation>
    <scope>NUCLEOTIDE SEQUENCE [LARGE SCALE GENOMIC DNA]</scope>
</reference>
<feature type="transmembrane region" description="Helical" evidence="1">
    <location>
        <begin position="58"/>
        <end position="82"/>
    </location>
</feature>
<dbReference type="AlphaFoldDB" id="A0A3P6RNC2"/>
<keyword evidence="1" id="KW-0472">Membrane</keyword>
<feature type="transmembrane region" description="Helical" evidence="1">
    <location>
        <begin position="12"/>
        <end position="38"/>
    </location>
</feature>
<organism evidence="2 3">
    <name type="scientific">Dibothriocephalus latus</name>
    <name type="common">Fish tapeworm</name>
    <name type="synonym">Diphyllobothrium latum</name>
    <dbReference type="NCBI Taxonomy" id="60516"/>
    <lineage>
        <taxon>Eukaryota</taxon>
        <taxon>Metazoa</taxon>
        <taxon>Spiralia</taxon>
        <taxon>Lophotrochozoa</taxon>
        <taxon>Platyhelminthes</taxon>
        <taxon>Cestoda</taxon>
        <taxon>Eucestoda</taxon>
        <taxon>Diphyllobothriidea</taxon>
        <taxon>Diphyllobothriidae</taxon>
        <taxon>Dibothriocephalus</taxon>
    </lineage>
</organism>
<evidence type="ECO:0000256" key="1">
    <source>
        <dbReference type="SAM" id="Phobius"/>
    </source>
</evidence>
<proteinExistence type="predicted"/>
<protein>
    <submittedName>
        <fullName evidence="2">Uncharacterized protein</fullName>
    </submittedName>
</protein>
<sequence>MLNVDFASPLTAYGILMFFVWKNINMILPPAVFSLVLLEMRTKAPGAKTFPQIVRGRFGNLAHIVTTGMFLITSFANVFVIITGEFLDAVCAQLLLQNLGNSYM</sequence>
<keyword evidence="3" id="KW-1185">Reference proteome</keyword>
<dbReference type="OrthoDB" id="10049971at2759"/>
<keyword evidence="1" id="KW-1133">Transmembrane helix</keyword>
<evidence type="ECO:0000313" key="3">
    <source>
        <dbReference type="Proteomes" id="UP000281553"/>
    </source>
</evidence>
<evidence type="ECO:0000313" key="2">
    <source>
        <dbReference type="EMBL" id="VDK46204.1"/>
    </source>
</evidence>
<name>A0A3P6RNC2_DIBLA</name>
<dbReference type="EMBL" id="UYRU01010918">
    <property type="protein sequence ID" value="VDK46204.1"/>
    <property type="molecule type" value="Genomic_DNA"/>
</dbReference>
<dbReference type="Proteomes" id="UP000281553">
    <property type="component" value="Unassembled WGS sequence"/>
</dbReference>
<accession>A0A3P6RNC2</accession>
<gene>
    <name evidence="2" type="ORF">DILT_LOCUS1542</name>
</gene>